<keyword evidence="1" id="KW-0812">Transmembrane</keyword>
<gene>
    <name evidence="2" type="ORF">BKH31_09350</name>
</gene>
<dbReference type="Proteomes" id="UP000186471">
    <property type="component" value="Unassembled WGS sequence"/>
</dbReference>
<evidence type="ECO:0000256" key="1">
    <source>
        <dbReference type="SAM" id="Phobius"/>
    </source>
</evidence>
<evidence type="ECO:0000313" key="2">
    <source>
        <dbReference type="EMBL" id="OLO45426.1"/>
    </source>
</evidence>
<accession>A0A1Q8VBF4</accession>
<keyword evidence="1" id="KW-0472">Membrane</keyword>
<name>A0A1Q8VBF4_9ACTO</name>
<dbReference type="EMBL" id="MSKK01000039">
    <property type="protein sequence ID" value="OLO45426.1"/>
    <property type="molecule type" value="Genomic_DNA"/>
</dbReference>
<reference evidence="2 3" key="1">
    <citation type="submission" date="2016-12" db="EMBL/GenBank/DDBJ databases">
        <title>Genomic comparison of strains in the 'Actinomyces naeslundii' group.</title>
        <authorList>
            <person name="Mughal S.R."/>
            <person name="Do T."/>
            <person name="Gilbert S.C."/>
            <person name="Witherden E.A."/>
            <person name="Didelot X."/>
            <person name="Beighton D."/>
        </authorList>
    </citation>
    <scope>NUCLEOTIDE SEQUENCE [LARGE SCALE GENOMIC DNA]</scope>
    <source>
        <strain evidence="2 3">R21091</strain>
    </source>
</reference>
<feature type="transmembrane region" description="Helical" evidence="1">
    <location>
        <begin position="34"/>
        <end position="59"/>
    </location>
</feature>
<sequence length="176" mass="19686">MAKFYAFLITSVLLSPLAIPLNIVVFTSSGNGIILFQIFFGILLICFIGAFFSLGAMAIGMRTIVDERGIELRQTRQAHRFIPWQQAHGRVMVKTTTQHTSKRSTTISLIVINLDHEQVEIPETLLRSDGPSGIAQQNYRTAVRILSHDPWGQTDPLVETENALTPLVRRSFPLNP</sequence>
<dbReference type="AlphaFoldDB" id="A0A1Q8VBF4"/>
<organism evidence="2 3">
    <name type="scientific">Actinomyces oris</name>
    <dbReference type="NCBI Taxonomy" id="544580"/>
    <lineage>
        <taxon>Bacteria</taxon>
        <taxon>Bacillati</taxon>
        <taxon>Actinomycetota</taxon>
        <taxon>Actinomycetes</taxon>
        <taxon>Actinomycetales</taxon>
        <taxon>Actinomycetaceae</taxon>
        <taxon>Actinomyces</taxon>
    </lineage>
</organism>
<proteinExistence type="predicted"/>
<protein>
    <submittedName>
        <fullName evidence="2">Uncharacterized protein</fullName>
    </submittedName>
</protein>
<comment type="caution">
    <text evidence="2">The sequence shown here is derived from an EMBL/GenBank/DDBJ whole genome shotgun (WGS) entry which is preliminary data.</text>
</comment>
<evidence type="ECO:0000313" key="3">
    <source>
        <dbReference type="Proteomes" id="UP000186471"/>
    </source>
</evidence>
<keyword evidence="1" id="KW-1133">Transmembrane helix</keyword>